<reference evidence="3" key="1">
    <citation type="journal article" date="2019" name="Int. J. Syst. Evol. Microbiol.">
        <title>The Global Catalogue of Microorganisms (GCM) 10K type strain sequencing project: providing services to taxonomists for standard genome sequencing and annotation.</title>
        <authorList>
            <consortium name="The Broad Institute Genomics Platform"/>
            <consortium name="The Broad Institute Genome Sequencing Center for Infectious Disease"/>
            <person name="Wu L."/>
            <person name="Ma J."/>
        </authorList>
    </citation>
    <scope>NUCLEOTIDE SEQUENCE [LARGE SCALE GENOMIC DNA]</scope>
    <source>
        <strain evidence="3">CGMCC 4.7192</strain>
    </source>
</reference>
<keyword evidence="3" id="KW-1185">Reference proteome</keyword>
<dbReference type="EMBL" id="JBHUII010000006">
    <property type="protein sequence ID" value="MFD2206559.1"/>
    <property type="molecule type" value="Genomic_DNA"/>
</dbReference>
<proteinExistence type="predicted"/>
<dbReference type="Proteomes" id="UP001597294">
    <property type="component" value="Unassembled WGS sequence"/>
</dbReference>
<evidence type="ECO:0000313" key="2">
    <source>
        <dbReference type="EMBL" id="MFD2206559.1"/>
    </source>
</evidence>
<evidence type="ECO:0000313" key="3">
    <source>
        <dbReference type="Proteomes" id="UP001597294"/>
    </source>
</evidence>
<sequence>MLPLKGELKDLSKRTNHVLLASYIAIASLTAIQIATLFELSLLEDINLGNYSSIEALDLCVENNDLWVGILDIIFGLTLITYVVLFFIWIYQSNSNSHAFTAEKLKHTLGWSVGCFFYSRHEYLEAIPNPCRNLES</sequence>
<accession>A0ABW5BLW7</accession>
<feature type="transmembrane region" description="Helical" evidence="1">
    <location>
        <begin position="66"/>
        <end position="91"/>
    </location>
</feature>
<organism evidence="2 3">
    <name type="scientific">Kiloniella antarctica</name>
    <dbReference type="NCBI Taxonomy" id="1550907"/>
    <lineage>
        <taxon>Bacteria</taxon>
        <taxon>Pseudomonadati</taxon>
        <taxon>Pseudomonadota</taxon>
        <taxon>Alphaproteobacteria</taxon>
        <taxon>Rhodospirillales</taxon>
        <taxon>Kiloniellaceae</taxon>
        <taxon>Kiloniella</taxon>
    </lineage>
</organism>
<keyword evidence="1" id="KW-1133">Transmembrane helix</keyword>
<evidence type="ECO:0000256" key="1">
    <source>
        <dbReference type="SAM" id="Phobius"/>
    </source>
</evidence>
<comment type="caution">
    <text evidence="2">The sequence shown here is derived from an EMBL/GenBank/DDBJ whole genome shotgun (WGS) entry which is preliminary data.</text>
</comment>
<feature type="transmembrane region" description="Helical" evidence="1">
    <location>
        <begin position="20"/>
        <end position="38"/>
    </location>
</feature>
<protein>
    <recommendedName>
        <fullName evidence="4">DNA translocase FtsK 4TM region domain-containing protein</fullName>
    </recommendedName>
</protein>
<evidence type="ECO:0008006" key="4">
    <source>
        <dbReference type="Google" id="ProtNLM"/>
    </source>
</evidence>
<name>A0ABW5BLW7_9PROT</name>
<keyword evidence="1" id="KW-0812">Transmembrane</keyword>
<gene>
    <name evidence="2" type="ORF">ACFSKO_13075</name>
</gene>
<keyword evidence="1" id="KW-0472">Membrane</keyword>
<dbReference type="RefSeq" id="WP_380252516.1">
    <property type="nucleotide sequence ID" value="NZ_JBHUII010000006.1"/>
</dbReference>